<accession>A0ABP8PFV5</accession>
<dbReference type="SUPFAM" id="SSF53474">
    <property type="entry name" value="alpha/beta-Hydrolases"/>
    <property type="match status" value="1"/>
</dbReference>
<dbReference type="PANTHER" id="PTHR36837">
    <property type="entry name" value="POLY(3-HYDROXYALKANOATE) POLYMERASE SUBUNIT PHAC"/>
    <property type="match status" value="1"/>
</dbReference>
<dbReference type="PANTHER" id="PTHR36837:SF5">
    <property type="entry name" value="POLY-3-HYDROXYBUTYRATE SYNTHASE"/>
    <property type="match status" value="1"/>
</dbReference>
<dbReference type="InterPro" id="IPR051321">
    <property type="entry name" value="PHA/PHB_synthase"/>
</dbReference>
<dbReference type="InterPro" id="IPR010941">
    <property type="entry name" value="PhaC_N"/>
</dbReference>
<comment type="caution">
    <text evidence="5">The sequence shown here is derived from an EMBL/GenBank/DDBJ whole genome shotgun (WGS) entry which is preliminary data.</text>
</comment>
<evidence type="ECO:0000259" key="4">
    <source>
        <dbReference type="Pfam" id="PF07167"/>
    </source>
</evidence>
<name>A0ABP8PFV5_9NOCA</name>
<dbReference type="RefSeq" id="WP_345350160.1">
    <property type="nucleotide sequence ID" value="NZ_BAABFB010000066.1"/>
</dbReference>
<proteinExistence type="predicted"/>
<evidence type="ECO:0000256" key="2">
    <source>
        <dbReference type="ARBA" id="ARBA00023315"/>
    </source>
</evidence>
<reference evidence="6" key="1">
    <citation type="journal article" date="2019" name="Int. J. Syst. Evol. Microbiol.">
        <title>The Global Catalogue of Microorganisms (GCM) 10K type strain sequencing project: providing services to taxonomists for standard genome sequencing and annotation.</title>
        <authorList>
            <consortium name="The Broad Institute Genomics Platform"/>
            <consortium name="The Broad Institute Genome Sequencing Center for Infectious Disease"/>
            <person name="Wu L."/>
            <person name="Ma J."/>
        </authorList>
    </citation>
    <scope>NUCLEOTIDE SEQUENCE [LARGE SCALE GENOMIC DNA]</scope>
    <source>
        <strain evidence="6">JCM 32206</strain>
    </source>
</reference>
<dbReference type="Pfam" id="PF07167">
    <property type="entry name" value="PhaC_N"/>
    <property type="match status" value="1"/>
</dbReference>
<evidence type="ECO:0000313" key="6">
    <source>
        <dbReference type="Proteomes" id="UP001501183"/>
    </source>
</evidence>
<dbReference type="Gene3D" id="3.40.50.1820">
    <property type="entry name" value="alpha/beta hydrolase"/>
    <property type="match status" value="1"/>
</dbReference>
<dbReference type="InterPro" id="IPR029058">
    <property type="entry name" value="AB_hydrolase_fold"/>
</dbReference>
<keyword evidence="2" id="KW-0012">Acyltransferase</keyword>
<feature type="domain" description="Poly-beta-hydroxybutyrate polymerase N-terminal" evidence="4">
    <location>
        <begin position="58"/>
        <end position="228"/>
    </location>
</feature>
<keyword evidence="1" id="KW-0808">Transferase</keyword>
<dbReference type="Proteomes" id="UP001501183">
    <property type="component" value="Unassembled WGS sequence"/>
</dbReference>
<evidence type="ECO:0000313" key="5">
    <source>
        <dbReference type="EMBL" id="GAA4486667.1"/>
    </source>
</evidence>
<evidence type="ECO:0000256" key="3">
    <source>
        <dbReference type="SAM" id="MobiDB-lite"/>
    </source>
</evidence>
<feature type="region of interest" description="Disordered" evidence="3">
    <location>
        <begin position="515"/>
        <end position="545"/>
    </location>
</feature>
<protein>
    <submittedName>
        <fullName evidence="5">Class II poly(R)-hydroxyalkanoic acid synthase</fullName>
    </submittedName>
</protein>
<evidence type="ECO:0000256" key="1">
    <source>
        <dbReference type="ARBA" id="ARBA00022679"/>
    </source>
</evidence>
<dbReference type="EMBL" id="BAABFB010000066">
    <property type="protein sequence ID" value="GAA4486667.1"/>
    <property type="molecule type" value="Genomic_DNA"/>
</dbReference>
<organism evidence="5 6">
    <name type="scientific">Rhodococcus olei</name>
    <dbReference type="NCBI Taxonomy" id="2161675"/>
    <lineage>
        <taxon>Bacteria</taxon>
        <taxon>Bacillati</taxon>
        <taxon>Actinomycetota</taxon>
        <taxon>Actinomycetes</taxon>
        <taxon>Mycobacteriales</taxon>
        <taxon>Nocardiaceae</taxon>
        <taxon>Rhodococcus</taxon>
    </lineage>
</organism>
<keyword evidence="6" id="KW-1185">Reference proteome</keyword>
<sequence length="545" mass="59774">MGIPIPDSGLRRRLGRLAGVVGTAVGGAQVAAECSARFGGEFARIAVGKSELTPPKGDRRWVDPAWTTNPLYRRIQQTYLASAQQIGRATVGIGQYADPDRAHQLEFFSRILVSGLAPTNYLPTNPAAVKETFDTAGMNLVRGVRNYATDVRRNGGMPTMVEPGAFEVGRDLALTPGSVVARDDVAEVLRYHPSTDTVHSRPVLVVPPPIGRYYFLDLRPGRSFVEYAVSRGLQTFMLSWRNPQQEQRDWDLDTYAQRVSDAIDTVREQTGSDDVNLIGFCAGGIIATTLLNHLAAVGDTRVHSMSYAVTMLDFEKKEQLGAFASPNLISFARRRSLRNGIISAREMGSAFTWMRPDDLVFNYVVNNYLMGRTPPTFDILAWNADGTNLPGALHAQFLDLFRGNHLTKPGAVTVLGTPVDLSTVTLPTFVSGAIDDHLTAWKNCYRTTQLLGGDDTTFVLSHSGHIASLVNPPGNPKSHYWTGRKPGPDPQQWLDHADRVTGTWWQAWADWVGSRSGERVPSPEPDNIENPLGPAPGRYVKDLPA</sequence>
<gene>
    <name evidence="5" type="primary">phaC_2</name>
    <name evidence="5" type="ORF">GCM10023094_43590</name>
</gene>